<evidence type="ECO:0000313" key="7">
    <source>
        <dbReference type="Proteomes" id="UP000186817"/>
    </source>
</evidence>
<proteinExistence type="predicted"/>
<dbReference type="InterPro" id="IPR029021">
    <property type="entry name" value="Prot-tyrosine_phosphatase-like"/>
</dbReference>
<dbReference type="Proteomes" id="UP000186817">
    <property type="component" value="Unassembled WGS sequence"/>
</dbReference>
<organism evidence="6 7">
    <name type="scientific">Symbiodinium microadriaticum</name>
    <name type="common">Dinoflagellate</name>
    <name type="synonym">Zooxanthella microadriatica</name>
    <dbReference type="NCBI Taxonomy" id="2951"/>
    <lineage>
        <taxon>Eukaryota</taxon>
        <taxon>Sar</taxon>
        <taxon>Alveolata</taxon>
        <taxon>Dinophyceae</taxon>
        <taxon>Suessiales</taxon>
        <taxon>Symbiodiniaceae</taxon>
        <taxon>Symbiodinium</taxon>
    </lineage>
</organism>
<dbReference type="Gene3D" id="3.40.50.150">
    <property type="entry name" value="Vaccinia Virus protein VP39"/>
    <property type="match status" value="1"/>
</dbReference>
<dbReference type="InterPro" id="IPR001525">
    <property type="entry name" value="C5_MeTfrase"/>
</dbReference>
<keyword evidence="3" id="KW-0539">Nucleus</keyword>
<evidence type="ECO:0000256" key="2">
    <source>
        <dbReference type="ARBA" id="ARBA00022679"/>
    </source>
</evidence>
<dbReference type="InterPro" id="IPR029063">
    <property type="entry name" value="SAM-dependent_MTases_sf"/>
</dbReference>
<name>A0A1Q9DTA0_SYMMI</name>
<feature type="region of interest" description="Disordered" evidence="4">
    <location>
        <begin position="18"/>
        <end position="43"/>
    </location>
</feature>
<feature type="compositionally biased region" description="Basic and acidic residues" evidence="4">
    <location>
        <begin position="585"/>
        <end position="605"/>
    </location>
</feature>
<sequence>MAYADFAEWREKKQAFVEAGGVLPPPKRRTKDGKVKLPKDPLRPKRPGSAYVLWVKDNYAAIKKKNPTLEPKKLIGMAGKEWSKVTKATKTKYEKKRAELILGFTTSGFKRLESELSQETKPLKLKYAIKNIMRDESTFELSFQDCIRASYSILGSHAQLTYRAQGSDVVHDEHMFRSPAVLSPVMNSATMHEALSAGPGGFAQTLRGNIGFLATITTSDAHAANIRLLKFVDQQLEPNHFFIPNLCLQHRVGNIIEQLTKFLGNLGGNFSISKVLNKGNLLKALRKKAGASLRERLLVLEETPPAVIEEWRQAQEIAQDMVDLCMSFHEADPARSGTHREAFQRFKNFFAGPWTGRSEAAKEAAVSDLGKALVTDSYGIGASGQIDKLTENGISGILAASAHPPVVRDSRIEHLGVYDGTGAACGDLDPGLLVGVFNRILILLASGSKVLISCKNGAHRSSFLMGLFLIFLTGAQADDVEQYLQRLRAIVDLNTYAPESKWSKGRDRIKPIQALRQMHEFFCTQGVRSLSRLTRPAQDALGFSQAYENRPSLNCLMNPAEFQSLAVSLGWVAVVSLSEVGRDWRDLGNTTDDERGSLFKFKDATGRPVMKPKPKERPRKRPSAEAASSSEDNAGASWYNIASSEAEQASGLSTVESFDMVSIASSGGSQTKRPSRAQSAEGRFQTRAPEPPQGPPPARSRSGSAKGRSQTGVQEPPGPPPGWSGAESAGRRSQTGGPSPASSRAQSEGARPRASSSGPKGATPAGSAVGTPRTGFVQEDFEILKAMVEELGNLDRQLAGSKKSSPAASLGDNDNDGIGNDDTAAAGESDVDWGDDAQDASMGKTCLDIALKCSLDVANYLTWWEAPSYHPPPEAPPKKTVVAASFRGLVDDAGQPAHVCRNGCCQTAEEARGKAEGLFSECLLRPIAVPALNKWTKVFPCIGACVLLASFSDIGQQAFQQQFGNLGPEALSEQENSGDAEDEALKVPINEVERWKKLARKRNAKAQRFLCDDDSRFVNMLWLHIAAPCMRLHWILFKTCTWFSDRPKVNDSANGVEVPLSLGQFCSARKNPGYKVVADLFQQLRQPSVGYKMLSFFHGAFEEWPQARKRIALRSTLVTIGQLLRKVVEPFSVYPWKLWDMVDPAAGDMQRTVVVRELFKASPCCLDSGCTAKIRASMDEASCLEQDFRDFLHTTFERIVLTSTFIERKFSHFTHWTDVKGKGSSLGALAAKHVTRSFKDAVEFWKKRRFGEESCQPQNKSRPSWRRKDETAARLNGYHMFLKETRAARTKPCRGAEEAEVFLKHSTEQWQNLTRQQKQALSLLARKLGSNVTFEHLFSCESNPEKMQWISAVTQLAGEVTASIAEDSSTGDRPPEPCLFCDICELGRPHAACAAHKGNGVSHHGHGSENKIDEVSDRDKLPEGHCYVPQVDILVLGTSCKDMSRANHPKSSARGGSQNSQSLVLSMESSKGGSAQTFRGMLAYCEKNSPAIVIFENVDAIDDRQGGSSNLDILLADAMLSQEMGNRGYESQVIMTDAAMMGLPARRRRVYIVFLKIAGNSLVEFGGSRSVSSMFTTLRAVMCSCLRSPCCATKIFLPAKDPSTVAELENRRSKREKATEATKKGLPQPQTWMDQHLAFAKSLKFRWGQAIPENLRENAWFLILTEREKDALRLARVQNPALLFRDLSQSVARVNSNTANEEGHILPTLLPKMLLWCEKEARIMLGREALMCQGFPALPFLAALDKQRPQAGTSSADRPPAWYPGEILMADLAGNAMALPVVLAILQSTFVALSWKEEAADSPPRLRRTRAIRDEDIDEALSAVETLLRMAIEQLSTAATDHSAHFFFTNRTAISAVMHDRLNKHLQDRAFSEVPFFQLRTVHLPSEFEEAIRETQLKQQDIQIAGLEQKTKTVTFKTRVLQAEQEVKVLINQAEAEAASINATNRAYCRQYKAAQGFEWTRNSGTGALSQMVAASGWDAPQLLDYMRVRAFRGHPANKSTVRF</sequence>
<keyword evidence="3" id="KW-0238">DNA-binding</keyword>
<feature type="region of interest" description="Disordered" evidence="4">
    <location>
        <begin position="585"/>
        <end position="633"/>
    </location>
</feature>
<feature type="compositionally biased region" description="Polar residues" evidence="4">
    <location>
        <begin position="665"/>
        <end position="678"/>
    </location>
</feature>
<dbReference type="InterPro" id="IPR036910">
    <property type="entry name" value="HMG_box_dom_sf"/>
</dbReference>
<comment type="caution">
    <text evidence="6">The sequence shown here is derived from an EMBL/GenBank/DDBJ whole genome shotgun (WGS) entry which is preliminary data.</text>
</comment>
<dbReference type="GO" id="GO:0005634">
    <property type="term" value="C:nucleus"/>
    <property type="evidence" value="ECO:0007669"/>
    <property type="project" value="UniProtKB-UniRule"/>
</dbReference>
<dbReference type="PROSITE" id="PS50118">
    <property type="entry name" value="HMG_BOX_2"/>
    <property type="match status" value="1"/>
</dbReference>
<accession>A0A1Q9DTA0</accession>
<dbReference type="OrthoDB" id="446477at2759"/>
<evidence type="ECO:0000259" key="5">
    <source>
        <dbReference type="PROSITE" id="PS50118"/>
    </source>
</evidence>
<evidence type="ECO:0000256" key="1">
    <source>
        <dbReference type="ARBA" id="ARBA00022603"/>
    </source>
</evidence>
<feature type="compositionally biased region" description="Basic residues" evidence="4">
    <location>
        <begin position="610"/>
        <end position="621"/>
    </location>
</feature>
<evidence type="ECO:0000313" key="6">
    <source>
        <dbReference type="EMBL" id="OLP98400.1"/>
    </source>
</evidence>
<feature type="region of interest" description="Disordered" evidence="4">
    <location>
        <begin position="1397"/>
        <end position="1416"/>
    </location>
</feature>
<gene>
    <name evidence="6" type="primary">SSRP1</name>
    <name evidence="6" type="ORF">AK812_SmicGene19151</name>
</gene>
<dbReference type="SUPFAM" id="SSF52799">
    <property type="entry name" value="(Phosphotyrosine protein) phosphatases II"/>
    <property type="match status" value="1"/>
</dbReference>
<dbReference type="Gene3D" id="3.90.190.10">
    <property type="entry name" value="Protein tyrosine phosphatase superfamily"/>
    <property type="match status" value="1"/>
</dbReference>
<reference evidence="6 7" key="1">
    <citation type="submission" date="2016-02" db="EMBL/GenBank/DDBJ databases">
        <title>Genome analysis of coral dinoflagellate symbionts highlights evolutionary adaptations to a symbiotic lifestyle.</title>
        <authorList>
            <person name="Aranda M."/>
            <person name="Li Y."/>
            <person name="Liew Y.J."/>
            <person name="Baumgarten S."/>
            <person name="Simakov O."/>
            <person name="Wilson M."/>
            <person name="Piel J."/>
            <person name="Ashoor H."/>
            <person name="Bougouffa S."/>
            <person name="Bajic V.B."/>
            <person name="Ryu T."/>
            <person name="Ravasi T."/>
            <person name="Bayer T."/>
            <person name="Micklem G."/>
            <person name="Kim H."/>
            <person name="Bhak J."/>
            <person name="Lajeunesse T.C."/>
            <person name="Voolstra C.R."/>
        </authorList>
    </citation>
    <scope>NUCLEOTIDE SEQUENCE [LARGE SCALE GENOMIC DNA]</scope>
    <source>
        <strain evidence="6 7">CCMP2467</strain>
    </source>
</reference>
<dbReference type="GO" id="GO:0003677">
    <property type="term" value="F:DNA binding"/>
    <property type="evidence" value="ECO:0007669"/>
    <property type="project" value="UniProtKB-UniRule"/>
</dbReference>
<feature type="region of interest" description="Disordered" evidence="4">
    <location>
        <begin position="665"/>
        <end position="774"/>
    </location>
</feature>
<protein>
    <submittedName>
        <fullName evidence="6">FACT complex subunit SSRP1</fullName>
    </submittedName>
</protein>
<dbReference type="SUPFAM" id="SSF53335">
    <property type="entry name" value="S-adenosyl-L-methionine-dependent methyltransferases"/>
    <property type="match status" value="1"/>
</dbReference>
<feature type="compositionally biased region" description="Low complexity" evidence="4">
    <location>
        <begin position="699"/>
        <end position="709"/>
    </location>
</feature>
<dbReference type="Pfam" id="PF00145">
    <property type="entry name" value="DNA_methylase"/>
    <property type="match status" value="1"/>
</dbReference>
<feature type="domain" description="HMG box" evidence="5">
    <location>
        <begin position="44"/>
        <end position="96"/>
    </location>
</feature>
<keyword evidence="1" id="KW-0489">Methyltransferase</keyword>
<feature type="region of interest" description="Disordered" evidence="4">
    <location>
        <begin position="798"/>
        <end position="836"/>
    </location>
</feature>
<feature type="compositionally biased region" description="Basic and acidic residues" evidence="4">
    <location>
        <begin position="32"/>
        <end position="43"/>
    </location>
</feature>
<evidence type="ECO:0000256" key="4">
    <source>
        <dbReference type="SAM" id="MobiDB-lite"/>
    </source>
</evidence>
<dbReference type="SUPFAM" id="SSF47095">
    <property type="entry name" value="HMG-box"/>
    <property type="match status" value="1"/>
</dbReference>
<dbReference type="GO" id="GO:0008168">
    <property type="term" value="F:methyltransferase activity"/>
    <property type="evidence" value="ECO:0007669"/>
    <property type="project" value="UniProtKB-KW"/>
</dbReference>
<dbReference type="Pfam" id="PF00505">
    <property type="entry name" value="HMG_box"/>
    <property type="match status" value="1"/>
</dbReference>
<dbReference type="Gene3D" id="1.10.30.10">
    <property type="entry name" value="High mobility group box domain"/>
    <property type="match status" value="1"/>
</dbReference>
<dbReference type="GO" id="GO:0032259">
    <property type="term" value="P:methylation"/>
    <property type="evidence" value="ECO:0007669"/>
    <property type="project" value="UniProtKB-KW"/>
</dbReference>
<feature type="compositionally biased region" description="Polar residues" evidence="4">
    <location>
        <begin position="731"/>
        <end position="746"/>
    </location>
</feature>
<dbReference type="InterPro" id="IPR009071">
    <property type="entry name" value="HMG_box_dom"/>
</dbReference>
<feature type="compositionally biased region" description="Basic and acidic residues" evidence="4">
    <location>
        <begin position="1406"/>
        <end position="1416"/>
    </location>
</feature>
<keyword evidence="2" id="KW-0808">Transferase</keyword>
<dbReference type="SMART" id="SM00398">
    <property type="entry name" value="HMG"/>
    <property type="match status" value="1"/>
</dbReference>
<dbReference type="EMBL" id="LSRX01000398">
    <property type="protein sequence ID" value="OLP98400.1"/>
    <property type="molecule type" value="Genomic_DNA"/>
</dbReference>
<feature type="DNA-binding region" description="HMG box" evidence="3">
    <location>
        <begin position="44"/>
        <end position="96"/>
    </location>
</feature>
<evidence type="ECO:0000256" key="3">
    <source>
        <dbReference type="PROSITE-ProRule" id="PRU00267"/>
    </source>
</evidence>
<keyword evidence="7" id="KW-1185">Reference proteome</keyword>
<feature type="compositionally biased region" description="Low complexity" evidence="4">
    <location>
        <begin position="624"/>
        <end position="633"/>
    </location>
</feature>
<feature type="compositionally biased region" description="Pro residues" evidence="4">
    <location>
        <begin position="689"/>
        <end position="698"/>
    </location>
</feature>